<keyword evidence="1" id="KW-0808">Transferase</keyword>
<protein>
    <submittedName>
        <fullName evidence="1">N-acetylmannosamine kinase</fullName>
        <ecNumber evidence="1">2.7.1.60</ecNumber>
    </submittedName>
</protein>
<dbReference type="Proteomes" id="UP000616151">
    <property type="component" value="Unassembled WGS sequence"/>
</dbReference>
<organism evidence="1 2">
    <name type="scientific">Taklimakanibacter albus</name>
    <dbReference type="NCBI Taxonomy" id="2800327"/>
    <lineage>
        <taxon>Bacteria</taxon>
        <taxon>Pseudomonadati</taxon>
        <taxon>Pseudomonadota</taxon>
        <taxon>Alphaproteobacteria</taxon>
        <taxon>Hyphomicrobiales</taxon>
        <taxon>Aestuariivirgaceae</taxon>
        <taxon>Taklimakanibacter</taxon>
    </lineage>
</organism>
<accession>A0ACC5R005</accession>
<dbReference type="EMBL" id="JAENHL010000006">
    <property type="protein sequence ID" value="MBK1865922.1"/>
    <property type="molecule type" value="Genomic_DNA"/>
</dbReference>
<comment type="caution">
    <text evidence="1">The sequence shown here is derived from an EMBL/GenBank/DDBJ whole genome shotgun (WGS) entry which is preliminary data.</text>
</comment>
<name>A0ACC5R005_9HYPH</name>
<dbReference type="EC" id="2.7.1.60" evidence="1"/>
<reference evidence="1" key="1">
    <citation type="submission" date="2021-01" db="EMBL/GenBank/DDBJ databases">
        <authorList>
            <person name="Sun Q."/>
        </authorList>
    </citation>
    <scope>NUCLEOTIDE SEQUENCE</scope>
    <source>
        <strain evidence="1">YIM B02566</strain>
    </source>
</reference>
<keyword evidence="2" id="KW-1185">Reference proteome</keyword>
<evidence type="ECO:0000313" key="1">
    <source>
        <dbReference type="EMBL" id="MBK1865922.1"/>
    </source>
</evidence>
<evidence type="ECO:0000313" key="2">
    <source>
        <dbReference type="Proteomes" id="UP000616151"/>
    </source>
</evidence>
<proteinExistence type="predicted"/>
<keyword evidence="1" id="KW-0418">Kinase</keyword>
<sequence>MTATTEPTVVVDIGGTKIAVARVENGAISERHQIATPRTGHGSDLTDAVAATVRKITAQPARLGVATTGIVADGCLTALNPGTLPVENNYPIVAALRRRVGVAPLAVNDAQAAAFHESRSMSGTAKRLAFITVSTGIGAGIVLDGQLQTGHHGLAGHAGHITVDWSGPLCGCGRRGCVEMIASGTAIAKRASDVTGRDMSAPAVFAAAYQGDEQCGKVIEDAVSALAAMIADLVASLDLDVIRLGGGVGLVPTFLNRLRDTMERLPPVYRRPIEPARGGAEASLLGVAALLDEKFLQS</sequence>
<gene>
    <name evidence="1" type="ORF">JHL16_06125</name>
</gene>